<dbReference type="Proteomes" id="UP000789595">
    <property type="component" value="Unassembled WGS sequence"/>
</dbReference>
<dbReference type="InterPro" id="IPR003338">
    <property type="entry name" value="CDC4_N-term_subdom"/>
</dbReference>
<dbReference type="EMBL" id="CAKKNE010000006">
    <property type="protein sequence ID" value="CAH0379409.1"/>
    <property type="molecule type" value="Genomic_DNA"/>
</dbReference>
<accession>A0A8J2X3U0</accession>
<evidence type="ECO:0000256" key="2">
    <source>
        <dbReference type="ARBA" id="ARBA00022741"/>
    </source>
</evidence>
<dbReference type="PROSITE" id="PS00674">
    <property type="entry name" value="AAA"/>
    <property type="match status" value="1"/>
</dbReference>
<dbReference type="InterPro" id="IPR027417">
    <property type="entry name" value="P-loop_NTPase"/>
</dbReference>
<evidence type="ECO:0000256" key="3">
    <source>
        <dbReference type="ARBA" id="ARBA00022840"/>
    </source>
</evidence>
<dbReference type="PANTHER" id="PTHR23077:SF171">
    <property type="entry name" value="NUCLEAR VALOSIN-CONTAINING PROTEIN-LIKE"/>
    <property type="match status" value="1"/>
</dbReference>
<dbReference type="GO" id="GO:0016887">
    <property type="term" value="F:ATP hydrolysis activity"/>
    <property type="evidence" value="ECO:0007669"/>
    <property type="project" value="InterPro"/>
</dbReference>
<dbReference type="PANTHER" id="PTHR23077">
    <property type="entry name" value="AAA-FAMILY ATPASE"/>
    <property type="match status" value="1"/>
</dbReference>
<dbReference type="SUPFAM" id="SSF52540">
    <property type="entry name" value="P-loop containing nucleoside triphosphate hydrolases"/>
    <property type="match status" value="2"/>
</dbReference>
<dbReference type="GO" id="GO:0051228">
    <property type="term" value="P:mitotic spindle disassembly"/>
    <property type="evidence" value="ECO:0007669"/>
    <property type="project" value="TreeGrafter"/>
</dbReference>
<dbReference type="Pfam" id="PF00004">
    <property type="entry name" value="AAA"/>
    <property type="match status" value="2"/>
</dbReference>
<dbReference type="AlphaFoldDB" id="A0A8J2X3U0"/>
<evidence type="ECO:0000259" key="5">
    <source>
        <dbReference type="SMART" id="SM01073"/>
    </source>
</evidence>
<sequence length="808" mass="85800">MRGLWLVVAAAAAARPPTRWLASRGGAKKTVEEDEPASIRLEVDAAVEDAADFDASGIELPEGQMDACGVFEGDVVEVSGAKGAHTLCVVKQREEDGDACALGRLARQNAAVRVGGVVTVTPPSEGVAAATHVYVAAFLDSLAAAGFKSDVSDQELVEKCLAPRLERGNVPLRAGDRIEANGVEFKVIDVDTALTASDDKGGVVPEGGCEIIIEEERLLRSQEVDEIGYDDLGGIDKAVATVRELVEAPLKRPEFFEAVGVAPPRGVLLHGAPGCGKTSLARAVARETGAFFFLINGAEILSKQPGEAEANLRKAFDQARAHAPAIVFLDEVDAIAPRRDKGGGGGAEEKRVVRTLCDLLDELERDHANAAVIVMAATNRPNSVNPMLRRYGRLDKEVDVGAPDADARLDILRVRTRDVALDDDVDLERLARDTHGFVGADVAQLCLEAAYETVREHFPAGSDARTQLLCGYADEGASRKVKMEHFTKALDRVNPSALRETAASIPKASWADVGGLEDVKRELHETVQYPVEHAAKFKAVGLPPSKGVLFYGPPGCGKTLLAQAVAHECGANFVSIKGPELLTMWFGESEANVRALFEKARASAPCILFFDEIDAIAKQRGSGQGGASEAGDRVINQILTEIDGVGARKDVFVIGATNRPEVLDAAITRPGRLDTLVYIPLPDEASRAAVFRAALRNSPVSDEVDLDLLARCTPGFSGADCAEVAKRAARCAIRDAVHAAAEGVEGPTAVSTKHFEEAMATARRSVTDADLAKYDAYAAKQKVSADAVDGEPAKAFSFDDDGDEAMFE</sequence>
<keyword evidence="3" id="KW-0067">ATP-binding</keyword>
<dbReference type="Gene3D" id="3.10.330.10">
    <property type="match status" value="1"/>
</dbReference>
<dbReference type="GO" id="GO:0097352">
    <property type="term" value="P:autophagosome maturation"/>
    <property type="evidence" value="ECO:0007669"/>
    <property type="project" value="TreeGrafter"/>
</dbReference>
<keyword evidence="1" id="KW-0677">Repeat</keyword>
<evidence type="ECO:0000313" key="6">
    <source>
        <dbReference type="EMBL" id="CAH0379409.1"/>
    </source>
</evidence>
<dbReference type="InterPro" id="IPR041569">
    <property type="entry name" value="AAA_lid_3"/>
</dbReference>
<dbReference type="InterPro" id="IPR009010">
    <property type="entry name" value="Asp_de-COase-like_dom_sf"/>
</dbReference>
<dbReference type="InterPro" id="IPR003959">
    <property type="entry name" value="ATPase_AAA_core"/>
</dbReference>
<dbReference type="Gene3D" id="1.10.8.60">
    <property type="match status" value="2"/>
</dbReference>
<dbReference type="GO" id="GO:0034098">
    <property type="term" value="C:VCP-NPL4-UFD1 AAA ATPase complex"/>
    <property type="evidence" value="ECO:0007669"/>
    <property type="project" value="TreeGrafter"/>
</dbReference>
<dbReference type="Pfam" id="PF17862">
    <property type="entry name" value="AAA_lid_3"/>
    <property type="match status" value="2"/>
</dbReference>
<protein>
    <recommendedName>
        <fullName evidence="8">Vesicle-fusing ATPase</fullName>
    </recommendedName>
</protein>
<dbReference type="GO" id="GO:0005829">
    <property type="term" value="C:cytosol"/>
    <property type="evidence" value="ECO:0007669"/>
    <property type="project" value="TreeGrafter"/>
</dbReference>
<keyword evidence="7" id="KW-1185">Reference proteome</keyword>
<dbReference type="GO" id="GO:0031593">
    <property type="term" value="F:polyubiquitin modification-dependent protein binding"/>
    <property type="evidence" value="ECO:0007669"/>
    <property type="project" value="TreeGrafter"/>
</dbReference>
<feature type="domain" description="AAA+ ATPase" evidence="4">
    <location>
        <begin position="544"/>
        <end position="683"/>
    </location>
</feature>
<keyword evidence="2" id="KW-0547">Nucleotide-binding</keyword>
<dbReference type="InterPro" id="IPR003593">
    <property type="entry name" value="AAA+_ATPase"/>
</dbReference>
<comment type="caution">
    <text evidence="6">The sequence shown here is derived from an EMBL/GenBank/DDBJ whole genome shotgun (WGS) entry which is preliminary data.</text>
</comment>
<dbReference type="Pfam" id="PF02359">
    <property type="entry name" value="CDC48_N"/>
    <property type="match status" value="1"/>
</dbReference>
<dbReference type="GO" id="GO:0005634">
    <property type="term" value="C:nucleus"/>
    <property type="evidence" value="ECO:0007669"/>
    <property type="project" value="TreeGrafter"/>
</dbReference>
<dbReference type="SMART" id="SM00382">
    <property type="entry name" value="AAA"/>
    <property type="match status" value="2"/>
</dbReference>
<dbReference type="Gene3D" id="2.40.40.20">
    <property type="match status" value="1"/>
</dbReference>
<gene>
    <name evidence="6" type="ORF">PECAL_6P10320</name>
</gene>
<dbReference type="InterPro" id="IPR050168">
    <property type="entry name" value="AAA_ATPase_domain"/>
</dbReference>
<dbReference type="SUPFAM" id="SSF50692">
    <property type="entry name" value="ADC-like"/>
    <property type="match status" value="1"/>
</dbReference>
<proteinExistence type="predicted"/>
<dbReference type="GO" id="GO:0030970">
    <property type="term" value="P:retrograde protein transport, ER to cytosol"/>
    <property type="evidence" value="ECO:0007669"/>
    <property type="project" value="TreeGrafter"/>
</dbReference>
<name>A0A8J2X3U0_9STRA</name>
<organism evidence="6 7">
    <name type="scientific">Pelagomonas calceolata</name>
    <dbReference type="NCBI Taxonomy" id="35677"/>
    <lineage>
        <taxon>Eukaryota</taxon>
        <taxon>Sar</taxon>
        <taxon>Stramenopiles</taxon>
        <taxon>Ochrophyta</taxon>
        <taxon>Pelagophyceae</taxon>
        <taxon>Pelagomonadales</taxon>
        <taxon>Pelagomonadaceae</taxon>
        <taxon>Pelagomonas</taxon>
    </lineage>
</organism>
<feature type="domain" description="AAA+ ATPase" evidence="4">
    <location>
        <begin position="263"/>
        <end position="404"/>
    </location>
</feature>
<dbReference type="OrthoDB" id="27435at2759"/>
<dbReference type="InterPro" id="IPR003960">
    <property type="entry name" value="ATPase_AAA_CS"/>
</dbReference>
<dbReference type="FunFam" id="3.40.50.300:FF:000012">
    <property type="entry name" value="Transitional endoplasmic reticulum ATPase"/>
    <property type="match status" value="1"/>
</dbReference>
<evidence type="ECO:0000313" key="7">
    <source>
        <dbReference type="Proteomes" id="UP000789595"/>
    </source>
</evidence>
<dbReference type="SMART" id="SM01073">
    <property type="entry name" value="CDC48_N"/>
    <property type="match status" value="1"/>
</dbReference>
<evidence type="ECO:0008006" key="8">
    <source>
        <dbReference type="Google" id="ProtNLM"/>
    </source>
</evidence>
<evidence type="ECO:0000259" key="4">
    <source>
        <dbReference type="SMART" id="SM00382"/>
    </source>
</evidence>
<dbReference type="GO" id="GO:0005524">
    <property type="term" value="F:ATP binding"/>
    <property type="evidence" value="ECO:0007669"/>
    <property type="project" value="UniProtKB-KW"/>
</dbReference>
<evidence type="ECO:0000256" key="1">
    <source>
        <dbReference type="ARBA" id="ARBA00022737"/>
    </source>
</evidence>
<dbReference type="FunFam" id="3.40.50.300:FF:000018">
    <property type="entry name" value="Cell division control 48"/>
    <property type="match status" value="1"/>
</dbReference>
<dbReference type="Gene3D" id="3.40.50.300">
    <property type="entry name" value="P-loop containing nucleotide triphosphate hydrolases"/>
    <property type="match status" value="2"/>
</dbReference>
<reference evidence="6" key="1">
    <citation type="submission" date="2021-11" db="EMBL/GenBank/DDBJ databases">
        <authorList>
            <consortium name="Genoscope - CEA"/>
            <person name="William W."/>
        </authorList>
    </citation>
    <scope>NUCLEOTIDE SEQUENCE</scope>
</reference>
<feature type="domain" description="CDC48 N-terminal subdomain" evidence="5">
    <location>
        <begin position="40"/>
        <end position="126"/>
    </location>
</feature>